<dbReference type="SUPFAM" id="SSF54373">
    <property type="entry name" value="FAD-linked reductases, C-terminal domain"/>
    <property type="match status" value="1"/>
</dbReference>
<dbReference type="Gene3D" id="1.20.1440.240">
    <property type="match status" value="1"/>
</dbReference>
<gene>
    <name evidence="2" type="ORF">CBU02nite_25360</name>
    <name evidence="4" type="ORF">FF104_09310</name>
    <name evidence="3" type="ORF">GND98_013410</name>
</gene>
<evidence type="ECO:0000313" key="4">
    <source>
        <dbReference type="EMBL" id="QMW91147.1"/>
    </source>
</evidence>
<dbReference type="PANTHER" id="PTHR10742">
    <property type="entry name" value="FLAVIN MONOAMINE OXIDASE"/>
    <property type="match status" value="1"/>
</dbReference>
<dbReference type="Gene3D" id="3.90.660.10">
    <property type="match status" value="1"/>
</dbReference>
<dbReference type="GeneID" id="92944361"/>
<dbReference type="RefSeq" id="WP_002580260.1">
    <property type="nucleotide sequence ID" value="NZ_AP019716.1"/>
</dbReference>
<dbReference type="PANTHER" id="PTHR10742:SF410">
    <property type="entry name" value="LYSINE-SPECIFIC HISTONE DEMETHYLASE 2"/>
    <property type="match status" value="1"/>
</dbReference>
<organism evidence="2 5">
    <name type="scientific">Clostridium butyricum</name>
    <dbReference type="NCBI Taxonomy" id="1492"/>
    <lineage>
        <taxon>Bacteria</taxon>
        <taxon>Bacillati</taxon>
        <taxon>Bacillota</taxon>
        <taxon>Clostridia</taxon>
        <taxon>Eubacteriales</taxon>
        <taxon>Clostridiaceae</taxon>
        <taxon>Clostridium</taxon>
    </lineage>
</organism>
<evidence type="ECO:0000313" key="6">
    <source>
        <dbReference type="Proteomes" id="UP000474042"/>
    </source>
</evidence>
<dbReference type="Pfam" id="PF01593">
    <property type="entry name" value="Amino_oxidase"/>
    <property type="match status" value="1"/>
</dbReference>
<proteinExistence type="predicted"/>
<evidence type="ECO:0000313" key="7">
    <source>
        <dbReference type="Proteomes" id="UP000515243"/>
    </source>
</evidence>
<dbReference type="EMBL" id="BKBC01000038">
    <property type="protein sequence ID" value="GEQ22030.1"/>
    <property type="molecule type" value="Genomic_DNA"/>
</dbReference>
<dbReference type="GO" id="GO:0016491">
    <property type="term" value="F:oxidoreductase activity"/>
    <property type="evidence" value="ECO:0007669"/>
    <property type="project" value="InterPro"/>
</dbReference>
<dbReference type="EMBL" id="WOFV02000045">
    <property type="protein sequence ID" value="NAS18837.1"/>
    <property type="molecule type" value="Genomic_DNA"/>
</dbReference>
<dbReference type="OrthoDB" id="25353at2"/>
<dbReference type="InterPro" id="IPR002937">
    <property type="entry name" value="Amino_oxidase"/>
</dbReference>
<evidence type="ECO:0000313" key="2">
    <source>
        <dbReference type="EMBL" id="GEQ22030.1"/>
    </source>
</evidence>
<reference evidence="2 5" key="2">
    <citation type="submission" date="2019-07" db="EMBL/GenBank/DDBJ databases">
        <title>Whole genome shotgun sequence of Clostridium butyricum NBRC 3858.</title>
        <authorList>
            <person name="Hosoyama A."/>
            <person name="Uohara A."/>
            <person name="Ohji S."/>
            <person name="Ichikawa N."/>
        </authorList>
    </citation>
    <scope>NUCLEOTIDE SEQUENCE [LARGE SCALE GENOMIC DNA]</scope>
    <source>
        <strain evidence="2 5">NBRC 3858</strain>
    </source>
</reference>
<sequence>MVRSNEYIPPINPKYEERLKMLKIALEEVNRPEDFDNLVELLAPPIDITNINSTGKCKGIKVGIIGGGVAGLASAFELRKLGFNITIFETEYSRIGGRIYTYYFDKRKKLYGELGAMRIPISHETVWHYIDLFNLKTRPFIQNDENTFIYVRNKRARNDLEGKSVMEKIYPEFNLTPEERRTPWQEMLKYTLSRNLLKISPSIRKELIEIKENYNRILEYFDSLNIREVFEEMGLSKGAIDMLSGVNSFLGNFYYNSYFENLQDEYTVNYAYRYEIVNGYVKIPLAFYNSLMEKDPKEYSNIKAEDLGKVFLKNGKTVIGIYKSDKNNKVVLRYKDERTLEVKNEEFDFVICTIPFSSLRNVEIYPMFSNEKMQAIKELNYASIQKTAFVCKERFWQRGGPHEKIIGGGSYTDEVVGSIWYPFYDDSRKIENRKKFNKKKNYRNNRGILLSSYNLNQDAIRLGNLEESRRFELIKRQVENVHGLQEGELDSIVEDYKTVLWDKEKGFYGGVCYNKPGQQKLFLYASAKPEYDNRVYFAGEHVSVSHGWVQGALSSAMKAANDIAEYCKVMSSNSMK</sequence>
<dbReference type="InterPro" id="IPR050281">
    <property type="entry name" value="Flavin_monoamine_oxidase"/>
</dbReference>
<dbReference type="Proteomes" id="UP000321089">
    <property type="component" value="Unassembled WGS sequence"/>
</dbReference>
<evidence type="ECO:0000313" key="5">
    <source>
        <dbReference type="Proteomes" id="UP000321089"/>
    </source>
</evidence>
<dbReference type="Proteomes" id="UP000515243">
    <property type="component" value="Chromosome 1"/>
</dbReference>
<reference evidence="3 6" key="3">
    <citation type="submission" date="2020-01" db="EMBL/GenBank/DDBJ databases">
        <title>Genome sequence of a 1,3-propanediol producer, Clostridium butyricum S3.</title>
        <authorList>
            <person name="Zhou J."/>
        </authorList>
    </citation>
    <scope>NUCLEOTIDE SEQUENCE [LARGE SCALE GENOMIC DNA]</scope>
    <source>
        <strain evidence="3 6">S3</strain>
    </source>
</reference>
<protein>
    <submittedName>
        <fullName evidence="2">Amine oxidase</fullName>
    </submittedName>
    <submittedName>
        <fullName evidence="4">FAD-dependent oxidoreductase</fullName>
    </submittedName>
    <submittedName>
        <fullName evidence="3">NAD(P)-binding protein</fullName>
    </submittedName>
</protein>
<dbReference type="SUPFAM" id="SSF51905">
    <property type="entry name" value="FAD/NAD(P)-binding domain"/>
    <property type="match status" value="1"/>
</dbReference>
<evidence type="ECO:0000259" key="1">
    <source>
        <dbReference type="Pfam" id="PF01593"/>
    </source>
</evidence>
<dbReference type="Gene3D" id="3.50.50.60">
    <property type="entry name" value="FAD/NAD(P)-binding domain"/>
    <property type="match status" value="1"/>
</dbReference>
<dbReference type="EMBL" id="CP040626">
    <property type="protein sequence ID" value="QMW91147.1"/>
    <property type="molecule type" value="Genomic_DNA"/>
</dbReference>
<dbReference type="Proteomes" id="UP000474042">
    <property type="component" value="Unassembled WGS sequence"/>
</dbReference>
<feature type="domain" description="Amine oxidase" evidence="1">
    <location>
        <begin position="69"/>
        <end position="563"/>
    </location>
</feature>
<dbReference type="AlphaFoldDB" id="A0A427SKF9"/>
<reference evidence="4 7" key="1">
    <citation type="submission" date="2019-05" db="EMBL/GenBank/DDBJ databases">
        <authorList>
            <person name="Schori C."/>
            <person name="Ahrens C."/>
        </authorList>
    </citation>
    <scope>NUCLEOTIDE SEQUENCE [LARGE SCALE GENOMIC DNA]</scope>
    <source>
        <strain evidence="4 7">DSM 10702</strain>
    </source>
</reference>
<accession>A0A427SKF9</accession>
<evidence type="ECO:0000313" key="3">
    <source>
        <dbReference type="EMBL" id="NAS18837.1"/>
    </source>
</evidence>
<dbReference type="InterPro" id="IPR036188">
    <property type="entry name" value="FAD/NAD-bd_sf"/>
</dbReference>
<name>A0A427SKF9_CLOBU</name>